<reference evidence="11" key="1">
    <citation type="submission" date="2023-03" db="EMBL/GenBank/DDBJ databases">
        <title>Massive genome expansion in bonnet fungi (Mycena s.s.) driven by repeated elements and novel gene families across ecological guilds.</title>
        <authorList>
            <consortium name="Lawrence Berkeley National Laboratory"/>
            <person name="Harder C.B."/>
            <person name="Miyauchi S."/>
            <person name="Viragh M."/>
            <person name="Kuo A."/>
            <person name="Thoen E."/>
            <person name="Andreopoulos B."/>
            <person name="Lu D."/>
            <person name="Skrede I."/>
            <person name="Drula E."/>
            <person name="Henrissat B."/>
            <person name="Morin E."/>
            <person name="Kohler A."/>
            <person name="Barry K."/>
            <person name="LaButti K."/>
            <person name="Morin E."/>
            <person name="Salamov A."/>
            <person name="Lipzen A."/>
            <person name="Mereny Z."/>
            <person name="Hegedus B."/>
            <person name="Baldrian P."/>
            <person name="Stursova M."/>
            <person name="Weitz H."/>
            <person name="Taylor A."/>
            <person name="Grigoriev I.V."/>
            <person name="Nagy L.G."/>
            <person name="Martin F."/>
            <person name="Kauserud H."/>
        </authorList>
    </citation>
    <scope>NUCLEOTIDE SEQUENCE</scope>
    <source>
        <strain evidence="11">CBHHK067</strain>
    </source>
</reference>
<evidence type="ECO:0000256" key="3">
    <source>
        <dbReference type="ARBA" id="ARBA00022630"/>
    </source>
</evidence>
<evidence type="ECO:0000259" key="10">
    <source>
        <dbReference type="PROSITE" id="PS00624"/>
    </source>
</evidence>
<dbReference type="PANTHER" id="PTHR11552">
    <property type="entry name" value="GLUCOSE-METHANOL-CHOLINE GMC OXIDOREDUCTASE"/>
    <property type="match status" value="1"/>
</dbReference>
<dbReference type="InterPro" id="IPR000172">
    <property type="entry name" value="GMC_OxRdtase_N"/>
</dbReference>
<evidence type="ECO:0000256" key="2">
    <source>
        <dbReference type="ARBA" id="ARBA00010790"/>
    </source>
</evidence>
<keyword evidence="5 9" id="KW-0274">FAD</keyword>
<dbReference type="AlphaFoldDB" id="A0AAD7DJ14"/>
<evidence type="ECO:0000256" key="5">
    <source>
        <dbReference type="ARBA" id="ARBA00022827"/>
    </source>
</evidence>
<keyword evidence="12" id="KW-1185">Reference proteome</keyword>
<feature type="binding site" evidence="9">
    <location>
        <begin position="95"/>
        <end position="98"/>
    </location>
    <ligand>
        <name>FAD</name>
        <dbReference type="ChEBI" id="CHEBI:57692"/>
    </ligand>
</feature>
<dbReference type="Pfam" id="PF00732">
    <property type="entry name" value="GMC_oxred_N"/>
    <property type="match status" value="1"/>
</dbReference>
<feature type="binding site" evidence="9">
    <location>
        <begin position="16"/>
        <end position="17"/>
    </location>
    <ligand>
        <name>FAD</name>
        <dbReference type="ChEBI" id="CHEBI:57692"/>
    </ligand>
</feature>
<dbReference type="Gene3D" id="3.30.560.10">
    <property type="entry name" value="Glucose Oxidase, domain 3"/>
    <property type="match status" value="1"/>
</dbReference>
<evidence type="ECO:0000256" key="1">
    <source>
        <dbReference type="ARBA" id="ARBA00001974"/>
    </source>
</evidence>
<comment type="caution">
    <text evidence="11">The sequence shown here is derived from an EMBL/GenBank/DDBJ whole genome shotgun (WGS) entry which is preliminary data.</text>
</comment>
<evidence type="ECO:0000256" key="8">
    <source>
        <dbReference type="PIRSR" id="PIRSR000137-1"/>
    </source>
</evidence>
<accession>A0AAD7DJ14</accession>
<comment type="similarity">
    <text evidence="2">Belongs to the GMC oxidoreductase family.</text>
</comment>
<keyword evidence="4" id="KW-0732">Signal</keyword>
<evidence type="ECO:0000256" key="4">
    <source>
        <dbReference type="ARBA" id="ARBA00022729"/>
    </source>
</evidence>
<keyword evidence="3" id="KW-0285">Flavoprotein</keyword>
<gene>
    <name evidence="11" type="ORF">B0H17DRAFT_1060938</name>
</gene>
<evidence type="ECO:0000256" key="7">
    <source>
        <dbReference type="ARBA" id="ARBA00023180"/>
    </source>
</evidence>
<dbReference type="Pfam" id="PF05199">
    <property type="entry name" value="GMC_oxred_C"/>
    <property type="match status" value="1"/>
</dbReference>
<comment type="cofactor">
    <cofactor evidence="1 9">
        <name>FAD</name>
        <dbReference type="ChEBI" id="CHEBI:57692"/>
    </cofactor>
</comment>
<sequence length="583" mass="62435">MTPSDIFDYIVIGGGTSGLVVAARLVEDPAIRVCIVEAGGDVSTEPDVLVPGFGFKNIGKPDMDWRFSSAPQTHAGGRPLFLPRGKALGGSSMINLMVLGRGHAAEYNAFETLGSPGWNWQGLVEYFRKSETFAPTPAQVSSLCVAVNPQAHGTEGPVHRSLATRISDIDSPWVGALKELGVPYNPDSFSGDNTGVWGVNRSIDSRAQRSSSASGYYAPVKSRDNLVVITAAHATRILFNSSGDASGLRIATGVEYRKDGRLHTVSASKEVLLCAGAFQTPQLLELSGIGDKNVLTGHGIPVLVDLPGVGSNLQDHFWCPYVAETDLKFESIEVLQDPLRAAEEWKLYEESQTGLLAGTPSTSYAFLPKQYFAKDWEPARVAEPLSTSPQWKMQMDWLNGDTIPVLEMGIFPGFLPVPSHTPEPGKSYCSFFLALTHAFARGTVHIASPDPLAAPSIDPCVLDNALDIDLLVQAIKFSRRLAATADLRTAITHEVLPGAAVESDSDLVAYVRKTVSTVFHPIGTAAMLPRSEGGVVDSALRVYGTANLRVIDASIIPIHLSAHIQATVYAIAEKGVDIVKHGN</sequence>
<protein>
    <submittedName>
        <fullName evidence="11">Alcohol oxidase</fullName>
    </submittedName>
</protein>
<dbReference type="SUPFAM" id="SSF51905">
    <property type="entry name" value="FAD/NAD(P)-binding domain"/>
    <property type="match status" value="1"/>
</dbReference>
<evidence type="ECO:0000256" key="6">
    <source>
        <dbReference type="ARBA" id="ARBA00023002"/>
    </source>
</evidence>
<dbReference type="GO" id="GO:0016614">
    <property type="term" value="F:oxidoreductase activity, acting on CH-OH group of donors"/>
    <property type="evidence" value="ECO:0007669"/>
    <property type="project" value="InterPro"/>
</dbReference>
<dbReference type="PIRSF" id="PIRSF000137">
    <property type="entry name" value="Alcohol_oxidase"/>
    <property type="match status" value="1"/>
</dbReference>
<proteinExistence type="inferred from homology"/>
<dbReference type="InterPro" id="IPR012132">
    <property type="entry name" value="GMC_OxRdtase"/>
</dbReference>
<name>A0AAD7DJ14_MYCRO</name>
<dbReference type="EMBL" id="JARKIE010000049">
    <property type="protein sequence ID" value="KAJ7692901.1"/>
    <property type="molecule type" value="Genomic_DNA"/>
</dbReference>
<dbReference type="Gene3D" id="3.50.50.60">
    <property type="entry name" value="FAD/NAD(P)-binding domain"/>
    <property type="match status" value="1"/>
</dbReference>
<dbReference type="Proteomes" id="UP001221757">
    <property type="component" value="Unassembled WGS sequence"/>
</dbReference>
<dbReference type="SUPFAM" id="SSF54373">
    <property type="entry name" value="FAD-linked reductases, C-terminal domain"/>
    <property type="match status" value="1"/>
</dbReference>
<dbReference type="GO" id="GO:0050660">
    <property type="term" value="F:flavin adenine dinucleotide binding"/>
    <property type="evidence" value="ECO:0007669"/>
    <property type="project" value="InterPro"/>
</dbReference>
<dbReference type="PROSITE" id="PS00624">
    <property type="entry name" value="GMC_OXRED_2"/>
    <property type="match status" value="1"/>
</dbReference>
<evidence type="ECO:0000313" key="11">
    <source>
        <dbReference type="EMBL" id="KAJ7692901.1"/>
    </source>
</evidence>
<evidence type="ECO:0000313" key="12">
    <source>
        <dbReference type="Proteomes" id="UP001221757"/>
    </source>
</evidence>
<dbReference type="InterPro" id="IPR007867">
    <property type="entry name" value="GMC_OxRtase_C"/>
</dbReference>
<feature type="domain" description="Glucose-methanol-choline oxidoreductase N-terminal" evidence="10">
    <location>
        <begin position="276"/>
        <end position="290"/>
    </location>
</feature>
<organism evidence="11 12">
    <name type="scientific">Mycena rosella</name>
    <name type="common">Pink bonnet</name>
    <name type="synonym">Agaricus rosellus</name>
    <dbReference type="NCBI Taxonomy" id="1033263"/>
    <lineage>
        <taxon>Eukaryota</taxon>
        <taxon>Fungi</taxon>
        <taxon>Dikarya</taxon>
        <taxon>Basidiomycota</taxon>
        <taxon>Agaricomycotina</taxon>
        <taxon>Agaricomycetes</taxon>
        <taxon>Agaricomycetidae</taxon>
        <taxon>Agaricales</taxon>
        <taxon>Marasmiineae</taxon>
        <taxon>Mycenaceae</taxon>
        <taxon>Mycena</taxon>
    </lineage>
</organism>
<dbReference type="PANTHER" id="PTHR11552:SF201">
    <property type="entry name" value="GLUCOSE-METHANOL-CHOLINE OXIDOREDUCTASE N-TERMINAL DOMAIN-CONTAINING PROTEIN"/>
    <property type="match status" value="1"/>
</dbReference>
<evidence type="ECO:0000256" key="9">
    <source>
        <dbReference type="PIRSR" id="PIRSR000137-2"/>
    </source>
</evidence>
<keyword evidence="6" id="KW-0560">Oxidoreductase</keyword>
<feature type="active site" description="Proton donor" evidence="8">
    <location>
        <position position="520"/>
    </location>
</feature>
<keyword evidence="7" id="KW-0325">Glycoprotein</keyword>
<dbReference type="InterPro" id="IPR036188">
    <property type="entry name" value="FAD/NAD-bd_sf"/>
</dbReference>
<feature type="active site" description="Proton acceptor" evidence="8">
    <location>
        <position position="563"/>
    </location>
</feature>